<feature type="chain" id="PRO_5003390562" evidence="1">
    <location>
        <begin position="29"/>
        <end position="224"/>
    </location>
</feature>
<dbReference type="EMBL" id="CAEX01000637">
    <property type="protein sequence ID" value="CCD18212.1"/>
    <property type="molecule type" value="Genomic_DNA"/>
</dbReference>
<evidence type="ECO:0000256" key="1">
    <source>
        <dbReference type="SAM" id="SignalP"/>
    </source>
</evidence>
<proteinExistence type="predicted"/>
<name>F9WL26_TRYVY</name>
<gene>
    <name evidence="2" type="ORF">TvY486_0008600</name>
</gene>
<evidence type="ECO:0000313" key="3">
    <source>
        <dbReference type="Proteomes" id="UP000009027"/>
    </source>
</evidence>
<keyword evidence="3" id="KW-1185">Reference proteome</keyword>
<dbReference type="Proteomes" id="UP000009027">
    <property type="component" value="Unassembled WGS sequence"/>
</dbReference>
<sequence>MWTNAHSDAARFLLLIFCCVRLCRVTCGQNNEETWKANQKEREKLFLCGESDLYVRWNVTFGALHKRAENVTAAAKKMLDNRQLYKNETEAVSVAGDAISKVAHVLSNMSRALNASRGFMDGIERDFFNAFEAIKDNPEKYVYGHSNLNDKASSAFAHKRNMLKVATQHGNPNLAAARLYFTEHANRNVRWRFNEPHAATRSLTVRLRSGVYVPKQFLHFWGNV</sequence>
<protein>
    <submittedName>
        <fullName evidence="2">Uncharacterized protein</fullName>
    </submittedName>
</protein>
<reference evidence="2 3" key="1">
    <citation type="journal article" date="2012" name="Proc. Natl. Acad. Sci. U.S.A.">
        <title>Antigenic diversity is generated by distinct evolutionary mechanisms in African trypanosome species.</title>
        <authorList>
            <person name="Jackson A.P."/>
            <person name="Berry A."/>
            <person name="Aslett M."/>
            <person name="Allison H.C."/>
            <person name="Burton P."/>
            <person name="Vavrova-Anderson J."/>
            <person name="Brown R."/>
            <person name="Browne H."/>
            <person name="Corton N."/>
            <person name="Hauser H."/>
            <person name="Gamble J."/>
            <person name="Gilderthorp R."/>
            <person name="Marcello L."/>
            <person name="McQuillan J."/>
            <person name="Otto T.D."/>
            <person name="Quail M.A."/>
            <person name="Sanders M.J."/>
            <person name="van Tonder A."/>
            <person name="Ginger M.L."/>
            <person name="Field M.C."/>
            <person name="Barry J.D."/>
            <person name="Hertz-Fowler C."/>
            <person name="Berriman M."/>
        </authorList>
    </citation>
    <scope>NUCLEOTIDE SEQUENCE</scope>
    <source>
        <strain evidence="2 3">Y486</strain>
    </source>
</reference>
<dbReference type="AlphaFoldDB" id="F9WL26"/>
<dbReference type="VEuPathDB" id="TriTrypDB:TvY486_0008600"/>
<organism evidence="2 3">
    <name type="scientific">Trypanosoma vivax (strain Y486)</name>
    <dbReference type="NCBI Taxonomy" id="1055687"/>
    <lineage>
        <taxon>Eukaryota</taxon>
        <taxon>Discoba</taxon>
        <taxon>Euglenozoa</taxon>
        <taxon>Kinetoplastea</taxon>
        <taxon>Metakinetoplastina</taxon>
        <taxon>Trypanosomatida</taxon>
        <taxon>Trypanosomatidae</taxon>
        <taxon>Trypanosoma</taxon>
        <taxon>Duttonella</taxon>
    </lineage>
</organism>
<keyword evidence="1" id="KW-0732">Signal</keyword>
<evidence type="ECO:0000313" key="2">
    <source>
        <dbReference type="EMBL" id="CCD18212.1"/>
    </source>
</evidence>
<accession>F9WL26</accession>
<feature type="signal peptide" evidence="1">
    <location>
        <begin position="1"/>
        <end position="28"/>
    </location>
</feature>